<dbReference type="Proteomes" id="UP001597115">
    <property type="component" value="Unassembled WGS sequence"/>
</dbReference>
<protein>
    <recommendedName>
        <fullName evidence="3">MarR family transcriptional regulator</fullName>
    </recommendedName>
</protein>
<sequence length="127" mass="13867">MHKQSEGKRTEDDLLACAIVLRAERRMRQSLLGAELFADPAWDIMLDLFIAECRGVSLLETALCGVLPDAGTGLRSLVALEANGHVTRSAADGPQGSVQLSEQGRQTVRRHLLAVIGYRETRERIAA</sequence>
<gene>
    <name evidence="1" type="ORF">ACFSCW_14325</name>
</gene>
<name>A0ABW4I6G2_9SPHN</name>
<comment type="caution">
    <text evidence="1">The sequence shown here is derived from an EMBL/GenBank/DDBJ whole genome shotgun (WGS) entry which is preliminary data.</text>
</comment>
<proteinExistence type="predicted"/>
<dbReference type="RefSeq" id="WP_380890605.1">
    <property type="nucleotide sequence ID" value="NZ_JBHUDY010000002.1"/>
</dbReference>
<evidence type="ECO:0000313" key="1">
    <source>
        <dbReference type="EMBL" id="MFD1612978.1"/>
    </source>
</evidence>
<keyword evidence="2" id="KW-1185">Reference proteome</keyword>
<evidence type="ECO:0000313" key="2">
    <source>
        <dbReference type="Proteomes" id="UP001597115"/>
    </source>
</evidence>
<reference evidence="2" key="1">
    <citation type="journal article" date="2019" name="Int. J. Syst. Evol. Microbiol.">
        <title>The Global Catalogue of Microorganisms (GCM) 10K type strain sequencing project: providing services to taxonomists for standard genome sequencing and annotation.</title>
        <authorList>
            <consortium name="The Broad Institute Genomics Platform"/>
            <consortium name="The Broad Institute Genome Sequencing Center for Infectious Disease"/>
            <person name="Wu L."/>
            <person name="Ma J."/>
        </authorList>
    </citation>
    <scope>NUCLEOTIDE SEQUENCE [LARGE SCALE GENOMIC DNA]</scope>
    <source>
        <strain evidence="2">CGMCC 1.16275</strain>
    </source>
</reference>
<accession>A0ABW4I6G2</accession>
<dbReference type="EMBL" id="JBHUDY010000002">
    <property type="protein sequence ID" value="MFD1612978.1"/>
    <property type="molecule type" value="Genomic_DNA"/>
</dbReference>
<organism evidence="1 2">
    <name type="scientific">Sphingomonas tabacisoli</name>
    <dbReference type="NCBI Taxonomy" id="2249466"/>
    <lineage>
        <taxon>Bacteria</taxon>
        <taxon>Pseudomonadati</taxon>
        <taxon>Pseudomonadota</taxon>
        <taxon>Alphaproteobacteria</taxon>
        <taxon>Sphingomonadales</taxon>
        <taxon>Sphingomonadaceae</taxon>
        <taxon>Sphingomonas</taxon>
    </lineage>
</organism>
<evidence type="ECO:0008006" key="3">
    <source>
        <dbReference type="Google" id="ProtNLM"/>
    </source>
</evidence>